<dbReference type="GO" id="GO:0048024">
    <property type="term" value="P:regulation of mRNA splicing, via spliceosome"/>
    <property type="evidence" value="ECO:0007669"/>
    <property type="project" value="TreeGrafter"/>
</dbReference>
<keyword evidence="5" id="KW-1185">Reference proteome</keyword>
<dbReference type="GO" id="GO:0005681">
    <property type="term" value="C:spliceosomal complex"/>
    <property type="evidence" value="ECO:0007669"/>
    <property type="project" value="TreeGrafter"/>
</dbReference>
<feature type="region of interest" description="Disordered" evidence="2">
    <location>
        <begin position="236"/>
        <end position="265"/>
    </location>
</feature>
<dbReference type="SMART" id="SM00311">
    <property type="entry name" value="PWI"/>
    <property type="match status" value="1"/>
</dbReference>
<dbReference type="PROSITE" id="PS51025">
    <property type="entry name" value="PWI"/>
    <property type="match status" value="1"/>
</dbReference>
<dbReference type="Gene3D" id="1.20.1390.10">
    <property type="entry name" value="PWI domain"/>
    <property type="match status" value="1"/>
</dbReference>
<name>A0AAI9EAX0_9PEZI</name>
<keyword evidence="1" id="KW-0507">mRNA processing</keyword>
<organism evidence="4 5">
    <name type="scientific">Lecanosticta acicola</name>
    <dbReference type="NCBI Taxonomy" id="111012"/>
    <lineage>
        <taxon>Eukaryota</taxon>
        <taxon>Fungi</taxon>
        <taxon>Dikarya</taxon>
        <taxon>Ascomycota</taxon>
        <taxon>Pezizomycotina</taxon>
        <taxon>Dothideomycetes</taxon>
        <taxon>Dothideomycetidae</taxon>
        <taxon>Mycosphaerellales</taxon>
        <taxon>Mycosphaerellaceae</taxon>
        <taxon>Lecanosticta</taxon>
    </lineage>
</organism>
<dbReference type="InterPro" id="IPR036483">
    <property type="entry name" value="PWI_dom_sf"/>
</dbReference>
<proteinExistence type="predicted"/>
<reference evidence="4" key="1">
    <citation type="submission" date="2023-11" db="EMBL/GenBank/DDBJ databases">
        <authorList>
            <person name="Alioto T."/>
            <person name="Alioto T."/>
            <person name="Gomez Garrido J."/>
        </authorList>
    </citation>
    <scope>NUCLEOTIDE SEQUENCE</scope>
</reference>
<evidence type="ECO:0000313" key="5">
    <source>
        <dbReference type="Proteomes" id="UP001296104"/>
    </source>
</evidence>
<dbReference type="AlphaFoldDB" id="A0AAI9EAX0"/>
<feature type="region of interest" description="Disordered" evidence="2">
    <location>
        <begin position="123"/>
        <end position="147"/>
    </location>
</feature>
<dbReference type="GO" id="GO:0003723">
    <property type="term" value="F:RNA binding"/>
    <property type="evidence" value="ECO:0007669"/>
    <property type="project" value="TreeGrafter"/>
</dbReference>
<dbReference type="Pfam" id="PF01480">
    <property type="entry name" value="PWI"/>
    <property type="match status" value="1"/>
</dbReference>
<feature type="domain" description="PWI" evidence="3">
    <location>
        <begin position="16"/>
        <end position="115"/>
    </location>
</feature>
<dbReference type="SUPFAM" id="SSF101233">
    <property type="entry name" value="PWI domain"/>
    <property type="match status" value="1"/>
</dbReference>
<gene>
    <name evidence="4" type="ORF">LECACI_7A006484</name>
</gene>
<evidence type="ECO:0000259" key="3">
    <source>
        <dbReference type="PROSITE" id="PS51025"/>
    </source>
</evidence>
<evidence type="ECO:0000256" key="1">
    <source>
        <dbReference type="ARBA" id="ARBA00022664"/>
    </source>
</evidence>
<dbReference type="GO" id="GO:0006397">
    <property type="term" value="P:mRNA processing"/>
    <property type="evidence" value="ECO:0007669"/>
    <property type="project" value="UniProtKB-KW"/>
</dbReference>
<comment type="caution">
    <text evidence="4">The sequence shown here is derived from an EMBL/GenBank/DDBJ whole genome shotgun (WGS) entry which is preliminary data.</text>
</comment>
<evidence type="ECO:0000256" key="2">
    <source>
        <dbReference type="SAM" id="MobiDB-lite"/>
    </source>
</evidence>
<dbReference type="InterPro" id="IPR052225">
    <property type="entry name" value="Ser/Arg_repetitive_matrix"/>
</dbReference>
<accession>A0AAI9EAX0</accession>
<evidence type="ECO:0000313" key="4">
    <source>
        <dbReference type="EMBL" id="CAK4031326.1"/>
    </source>
</evidence>
<dbReference type="PANTHER" id="PTHR23148">
    <property type="entry name" value="SERINE/ARGININE REGULATED NUCLEAR MATRIX PROTEIN"/>
    <property type="match status" value="1"/>
</dbReference>
<sequence length="265" mass="29128">MSAALKTGADARAMRTTKFPPEFSQRVDMTKVHLPVIKKWVSDEISKILNTDDDVVTEMINGILEGSKFPNIKQLQNDITGFLDKDAPTFCLELWKLCLSAQANPNGIPKELLEAKKNELAQDKAAEERAREEAMRRQEEERQRDRDLARIRDRERAGEVVIVTVIVTAIVNAIAPTTVGPHRGNTPDPDPLQDVGTIGVEQTATFPEAVVAEMSTLLDAGAHHHTADLARLRARAPRHAADAATPRPSPPNLLGDAEALRETVT</sequence>
<dbReference type="EMBL" id="CAVMBE010000047">
    <property type="protein sequence ID" value="CAK4031326.1"/>
    <property type="molecule type" value="Genomic_DNA"/>
</dbReference>
<dbReference type="Proteomes" id="UP001296104">
    <property type="component" value="Unassembled WGS sequence"/>
</dbReference>
<dbReference type="InterPro" id="IPR002483">
    <property type="entry name" value="PWI_dom"/>
</dbReference>
<protein>
    <submittedName>
        <fullName evidence="4">Serine arginine repetitive matrix 1</fullName>
    </submittedName>
</protein>
<dbReference type="PANTHER" id="PTHR23148:SF0">
    <property type="entry name" value="SERINE_ARGININE REPETITIVE MATRIX PROTEIN 1"/>
    <property type="match status" value="1"/>
</dbReference>